<dbReference type="EMBL" id="CAJNNV010018794">
    <property type="protein sequence ID" value="CAE8606196.1"/>
    <property type="molecule type" value="Genomic_DNA"/>
</dbReference>
<dbReference type="AlphaFoldDB" id="A0A813F0E8"/>
<keyword evidence="2" id="KW-1185">Reference proteome</keyword>
<protein>
    <recommendedName>
        <fullName evidence="3">Endonuclease/exonuclease/phosphatase domain-containing protein</fullName>
    </recommendedName>
</protein>
<reference evidence="1" key="1">
    <citation type="submission" date="2021-02" db="EMBL/GenBank/DDBJ databases">
        <authorList>
            <person name="Dougan E. K."/>
            <person name="Rhodes N."/>
            <person name="Thang M."/>
            <person name="Chan C."/>
        </authorList>
    </citation>
    <scope>NUCLEOTIDE SEQUENCE</scope>
</reference>
<accession>A0A813F0E8</accession>
<dbReference type="InterPro" id="IPR036691">
    <property type="entry name" value="Endo/exonu/phosph_ase_sf"/>
</dbReference>
<evidence type="ECO:0000313" key="2">
    <source>
        <dbReference type="Proteomes" id="UP000654075"/>
    </source>
</evidence>
<dbReference type="SUPFAM" id="SSF56219">
    <property type="entry name" value="DNase I-like"/>
    <property type="match status" value="1"/>
</dbReference>
<proteinExistence type="predicted"/>
<dbReference type="Proteomes" id="UP000654075">
    <property type="component" value="Unassembled WGS sequence"/>
</dbReference>
<sequence length="155" mass="17216">MPTETYRPLSNSVFSATTHSSDSPAADAANFIFPPLCSNKLLAALPSRTTLPEDFRSRSQDPKQFLRKTRTAPTDFRTFAMWNVEGLNADNLDTKLTQLIQIMRRRRIAVLCIQETHVAGSIYFSLDGFLVIFSGGTSDQRETAGVGFIVAPWAK</sequence>
<comment type="caution">
    <text evidence="1">The sequence shown here is derived from an EMBL/GenBank/DDBJ whole genome shotgun (WGS) entry which is preliminary data.</text>
</comment>
<gene>
    <name evidence="1" type="ORF">PGLA1383_LOCUS24181</name>
</gene>
<dbReference type="OrthoDB" id="418748at2759"/>
<evidence type="ECO:0000313" key="1">
    <source>
        <dbReference type="EMBL" id="CAE8606196.1"/>
    </source>
</evidence>
<feature type="non-terminal residue" evidence="1">
    <location>
        <position position="155"/>
    </location>
</feature>
<organism evidence="1 2">
    <name type="scientific">Polarella glacialis</name>
    <name type="common">Dinoflagellate</name>
    <dbReference type="NCBI Taxonomy" id="89957"/>
    <lineage>
        <taxon>Eukaryota</taxon>
        <taxon>Sar</taxon>
        <taxon>Alveolata</taxon>
        <taxon>Dinophyceae</taxon>
        <taxon>Suessiales</taxon>
        <taxon>Suessiaceae</taxon>
        <taxon>Polarella</taxon>
    </lineage>
</organism>
<dbReference type="Gene3D" id="3.60.10.10">
    <property type="entry name" value="Endonuclease/exonuclease/phosphatase"/>
    <property type="match status" value="1"/>
</dbReference>
<evidence type="ECO:0008006" key="3">
    <source>
        <dbReference type="Google" id="ProtNLM"/>
    </source>
</evidence>
<name>A0A813F0E8_POLGL</name>